<dbReference type="InterPro" id="IPR000569">
    <property type="entry name" value="HECT_dom"/>
</dbReference>
<feature type="active site" description="Glycyl thioester intermediate" evidence="5">
    <location>
        <position position="1308"/>
    </location>
</feature>
<dbReference type="Proteomes" id="UP000244722">
    <property type="component" value="Unassembled WGS sequence"/>
</dbReference>
<feature type="compositionally biased region" description="Polar residues" evidence="6">
    <location>
        <begin position="342"/>
        <end position="353"/>
    </location>
</feature>
<evidence type="ECO:0000256" key="3">
    <source>
        <dbReference type="ARBA" id="ARBA00022679"/>
    </source>
</evidence>
<protein>
    <recommendedName>
        <fullName evidence="2">HECT-type E3 ubiquitin transferase</fullName>
        <ecNumber evidence="2">2.3.2.26</ecNumber>
    </recommendedName>
</protein>
<feature type="region of interest" description="Disordered" evidence="6">
    <location>
        <begin position="1029"/>
        <end position="1174"/>
    </location>
</feature>
<feature type="compositionally biased region" description="Acidic residues" evidence="6">
    <location>
        <begin position="1095"/>
        <end position="1109"/>
    </location>
</feature>
<dbReference type="Pfam" id="PF16558">
    <property type="entry name" value="AZUL"/>
    <property type="match status" value="1"/>
</dbReference>
<evidence type="ECO:0000259" key="7">
    <source>
        <dbReference type="PROSITE" id="PS50237"/>
    </source>
</evidence>
<dbReference type="FunFam" id="3.30.2410.10:FF:000003">
    <property type="entry name" value="probable E3 ubiquitin-protein ligase HERC4 isoform X1"/>
    <property type="match status" value="1"/>
</dbReference>
<evidence type="ECO:0000256" key="4">
    <source>
        <dbReference type="ARBA" id="ARBA00022786"/>
    </source>
</evidence>
<comment type="caution">
    <text evidence="8">The sequence shown here is derived from an EMBL/GenBank/DDBJ whole genome shotgun (WGS) entry which is preliminary data.</text>
</comment>
<reference evidence="8 9" key="1">
    <citation type="submission" date="2017-04" db="EMBL/GenBank/DDBJ databases">
        <title>Draft genome sequence of Tuber borchii Vittad., a whitish edible truffle.</title>
        <authorList>
            <consortium name="DOE Joint Genome Institute"/>
            <person name="Murat C."/>
            <person name="Kuo A."/>
            <person name="Barry K.W."/>
            <person name="Clum A."/>
            <person name="Dockter R.B."/>
            <person name="Fauchery L."/>
            <person name="Iotti M."/>
            <person name="Kohler A."/>
            <person name="Labutti K."/>
            <person name="Lindquist E.A."/>
            <person name="Lipzen A."/>
            <person name="Ohm R.A."/>
            <person name="Wang M."/>
            <person name="Grigoriev I.V."/>
            <person name="Zambonelli A."/>
            <person name="Martin F.M."/>
        </authorList>
    </citation>
    <scope>NUCLEOTIDE SEQUENCE [LARGE SCALE GENOMIC DNA]</scope>
    <source>
        <strain evidence="8 9">Tbo3840</strain>
    </source>
</reference>
<evidence type="ECO:0000256" key="2">
    <source>
        <dbReference type="ARBA" id="ARBA00012485"/>
    </source>
</evidence>
<name>A0A2T6ZX31_TUBBO</name>
<keyword evidence="9" id="KW-1185">Reference proteome</keyword>
<dbReference type="Gene3D" id="3.90.1750.10">
    <property type="entry name" value="Hect, E3 ligase catalytic domains"/>
    <property type="match status" value="1"/>
</dbReference>
<feature type="domain" description="HECT" evidence="7">
    <location>
        <begin position="775"/>
        <end position="1340"/>
    </location>
</feature>
<dbReference type="EC" id="2.3.2.26" evidence="2"/>
<feature type="region of interest" description="Disordered" evidence="6">
    <location>
        <begin position="270"/>
        <end position="370"/>
    </location>
</feature>
<feature type="compositionally biased region" description="Basic and acidic residues" evidence="6">
    <location>
        <begin position="130"/>
        <end position="144"/>
    </location>
</feature>
<evidence type="ECO:0000313" key="8">
    <source>
        <dbReference type="EMBL" id="PUU80038.1"/>
    </source>
</evidence>
<evidence type="ECO:0000256" key="5">
    <source>
        <dbReference type="PROSITE-ProRule" id="PRU00104"/>
    </source>
</evidence>
<dbReference type="InterPro" id="IPR044611">
    <property type="entry name" value="E3A/B/C-like"/>
</dbReference>
<organism evidence="8 9">
    <name type="scientific">Tuber borchii</name>
    <name type="common">White truffle</name>
    <dbReference type="NCBI Taxonomy" id="42251"/>
    <lineage>
        <taxon>Eukaryota</taxon>
        <taxon>Fungi</taxon>
        <taxon>Dikarya</taxon>
        <taxon>Ascomycota</taxon>
        <taxon>Pezizomycotina</taxon>
        <taxon>Pezizomycetes</taxon>
        <taxon>Pezizales</taxon>
        <taxon>Tuberaceae</taxon>
        <taxon>Tuber</taxon>
    </lineage>
</organism>
<dbReference type="EMBL" id="NESQ01000074">
    <property type="protein sequence ID" value="PUU80038.1"/>
    <property type="molecule type" value="Genomic_DNA"/>
</dbReference>
<dbReference type="InterPro" id="IPR035983">
    <property type="entry name" value="Hect_E3_ubiquitin_ligase"/>
</dbReference>
<gene>
    <name evidence="8" type="ORF">B9Z19DRAFT_1080346</name>
</gene>
<evidence type="ECO:0000256" key="6">
    <source>
        <dbReference type="SAM" id="MobiDB-lite"/>
    </source>
</evidence>
<keyword evidence="4 5" id="KW-0833">Ubl conjugation pathway</keyword>
<dbReference type="SUPFAM" id="SSF56204">
    <property type="entry name" value="Hect, E3 ligase catalytic domain"/>
    <property type="match status" value="1"/>
</dbReference>
<dbReference type="SMART" id="SM00119">
    <property type="entry name" value="HECTc"/>
    <property type="match status" value="1"/>
</dbReference>
<dbReference type="PANTHER" id="PTHR45700">
    <property type="entry name" value="UBIQUITIN-PROTEIN LIGASE E3C"/>
    <property type="match status" value="1"/>
</dbReference>
<dbReference type="Gene3D" id="3.30.2410.10">
    <property type="entry name" value="Hect, E3 ligase catalytic domain"/>
    <property type="match status" value="1"/>
</dbReference>
<feature type="region of interest" description="Disordered" evidence="6">
    <location>
        <begin position="223"/>
        <end position="256"/>
    </location>
</feature>
<dbReference type="PANTHER" id="PTHR45700:SF8">
    <property type="entry name" value="HECT-TYPE E3 UBIQUITIN TRANSFERASE"/>
    <property type="match status" value="1"/>
</dbReference>
<dbReference type="STRING" id="42251.A0A2T6ZX31"/>
<dbReference type="GO" id="GO:0000209">
    <property type="term" value="P:protein polyubiquitination"/>
    <property type="evidence" value="ECO:0007669"/>
    <property type="project" value="InterPro"/>
</dbReference>
<evidence type="ECO:0000256" key="1">
    <source>
        <dbReference type="ARBA" id="ARBA00000885"/>
    </source>
</evidence>
<feature type="compositionally biased region" description="Low complexity" evidence="6">
    <location>
        <begin position="1143"/>
        <end position="1159"/>
    </location>
</feature>
<dbReference type="GO" id="GO:0061630">
    <property type="term" value="F:ubiquitin protein ligase activity"/>
    <property type="evidence" value="ECO:0007669"/>
    <property type="project" value="UniProtKB-EC"/>
</dbReference>
<keyword evidence="3" id="KW-0808">Transferase</keyword>
<feature type="compositionally biased region" description="Polar residues" evidence="6">
    <location>
        <begin position="309"/>
        <end position="320"/>
    </location>
</feature>
<accession>A0A2T6ZX31</accession>
<dbReference type="Pfam" id="PF00632">
    <property type="entry name" value="HECT"/>
    <property type="match status" value="2"/>
</dbReference>
<feature type="compositionally biased region" description="Basic and acidic residues" evidence="6">
    <location>
        <begin position="152"/>
        <end position="186"/>
    </location>
</feature>
<dbReference type="OrthoDB" id="5981550at2759"/>
<evidence type="ECO:0000313" key="9">
    <source>
        <dbReference type="Proteomes" id="UP000244722"/>
    </source>
</evidence>
<dbReference type="InterPro" id="IPR032353">
    <property type="entry name" value="AZUL"/>
</dbReference>
<comment type="catalytic activity">
    <reaction evidence="1">
        <text>S-ubiquitinyl-[E2 ubiquitin-conjugating enzyme]-L-cysteine + [acceptor protein]-L-lysine = [E2 ubiquitin-conjugating enzyme]-L-cysteine + N(6)-ubiquitinyl-[acceptor protein]-L-lysine.</text>
        <dbReference type="EC" id="2.3.2.26"/>
    </reaction>
</comment>
<proteinExistence type="predicted"/>
<sequence length="1340" mass="150766">MAQDRGRSSLSHEYSVLPSHAPEIISTNTEFIRSHDKIETLVTAERARNFEGLVRRYIKQLLYGCQRAHCDTPTCYTARKRLSRDTNASRKFSVLSARIIACQLATQDDPYKALCPGKLVTPVLSSPVEEKKDGLSRDSSFREEIAEDGEDTSNKENKEAPVRPAKEALKEGEVEEITDKGLKDPKSFPQQLFNTRPFKMLEWIGLPPSVGILKFLSESAVSPAKTPTRSSDFNNERDAATPTSLHEQPPRFKDYSNPMELIDLGRLNKDSEPVSHHKHQEILQQPPVPPRKRRSSNASKVALKDVTPTPHSNTRSKITTPGSRNPNMPPPPMGPHPHQKSKTVNSQPQLTPSRSEKHSLTAQSLMTEDEDLTPQSLTKLDKEICAALLKMCTDPAATSAQCREAALFAKQSLFYVFSTPEALLRSFVSEKAEPGSDEIDLDLDDVDQAFRILFGNEAWEAQVMQGLWKGLEVVFKIPDEEGRLSDKDTAHVISIALHALAAAVPRSTPEEWMAVRKLRGSGRVSEAGAISEIWFEDEMAERLMRRVVKAVAYRHSREDQVELRLQRHLRNCGAFQFEQRRERLAREVGEDLAKAYDRERGGWGLGVCTLEWCRAILLKAWDGQETAHMAGVVGCCLVLMKILYDGHQSYGIDQEFFHTRALSDRFDPKDVSVQWFDSEPKAGVLHLLDYAFLFPENLRVTYFRAVNLAHMTKAYEQSVTVQRLASRVSMNTAFLNPHDERLDQRLRIPLSSYLLVEIRRETVLHDALNQVFEREIRELKRPLKVRFANEGEEGVDHGGVQQDFFIVAFREALRPDYGLFTTDEQTRMNWFSVAPIEPIHKYELLGLLVGLAVYNGVTLPVTFPRILYKKLLGGEAEGLEDIEDGWGQLAKGFKQLLEWKDGDVGDIFLRTYDFSYDFFGQVKHANMVKARENRVEFLDIGLNKVRIANPRFGQTGLEGARGWLPGPSLPVPSLPVPSLPGPLLPGPLPDHLSGRRDQWLGRTNDELSGIHRIDGSSYHFTIMEWPGGNVRGIGEEEGEASGVDPGRDRGGEGSSDEPLEPAISETTETGETRVASEDGESQGTEPLKVDRQNDGTEDDVFQDAGEEVETSSMKEGSDDMIEDSREQPQVQEKGKEVAHVSFSPELLEEAPAAEGSPSSDEQEPEEEAPLVTNENREAFVKDYISWLTDRSIRRQYQAFEKGFFVVIDRKSLSLFTPSNLQSLTEGIQEIDIAELEKTARYEDGYSPTHRVIKDFWVIVRGFSAERRRQLLEFVTASGRVPVNGISSIMFVIQRNGPDSDRVPTSLTCFGRLLLPEYSHRRKLREKLKLALENGKGFGVP</sequence>
<dbReference type="Gene3D" id="6.10.130.10">
    <property type="entry name" value="Ubiquitin-protein ligase E3A, N-terminal zinc-binding domain (AZUL)"/>
    <property type="match status" value="1"/>
</dbReference>
<feature type="compositionally biased region" description="Basic and acidic residues" evidence="6">
    <location>
        <begin position="1122"/>
        <end position="1138"/>
    </location>
</feature>
<dbReference type="PROSITE" id="PS50237">
    <property type="entry name" value="HECT"/>
    <property type="match status" value="1"/>
</dbReference>
<feature type="region of interest" description="Disordered" evidence="6">
    <location>
        <begin position="130"/>
        <end position="188"/>
    </location>
</feature>
<dbReference type="InterPro" id="IPR042556">
    <property type="entry name" value="AZUL_sf"/>
</dbReference>